<dbReference type="InterPro" id="IPR036734">
    <property type="entry name" value="Neur_chan_lig-bd_sf"/>
</dbReference>
<feature type="transmembrane region" description="Helical" evidence="20">
    <location>
        <begin position="275"/>
        <end position="294"/>
    </location>
</feature>
<comment type="caution">
    <text evidence="23">The sequence shown here is derived from an EMBL/GenBank/DDBJ whole genome shotgun (WGS) entry which is preliminary data.</text>
</comment>
<keyword evidence="9 20" id="KW-0472">Membrane</keyword>
<dbReference type="Gene3D" id="2.70.170.10">
    <property type="entry name" value="Neurotransmitter-gated ion-channel ligand-binding domain"/>
    <property type="match status" value="1"/>
</dbReference>
<dbReference type="Gene3D" id="1.20.58.390">
    <property type="entry name" value="Neurotransmitter-gated ion-channel transmembrane domain"/>
    <property type="match status" value="1"/>
</dbReference>
<feature type="domain" description="Neurotransmitter-gated ion-channel ligand-binding" evidence="21">
    <location>
        <begin position="35"/>
        <end position="240"/>
    </location>
</feature>
<accession>A0A6A4JBY8</accession>
<feature type="transmembrane region" description="Helical" evidence="20">
    <location>
        <begin position="306"/>
        <end position="329"/>
    </location>
</feature>
<dbReference type="PANTHER" id="PTHR18945">
    <property type="entry name" value="NEUROTRANSMITTER GATED ION CHANNEL"/>
    <property type="match status" value="1"/>
</dbReference>
<dbReference type="GO" id="GO:0004888">
    <property type="term" value="F:transmembrane signaling receptor activity"/>
    <property type="evidence" value="ECO:0007669"/>
    <property type="project" value="InterPro"/>
</dbReference>
<evidence type="ECO:0000256" key="2">
    <source>
        <dbReference type="ARBA" id="ARBA00022448"/>
    </source>
</evidence>
<evidence type="ECO:0000256" key="6">
    <source>
        <dbReference type="ARBA" id="ARBA00022989"/>
    </source>
</evidence>
<keyword evidence="5 20" id="KW-0732">Signal</keyword>
<keyword evidence="14" id="KW-0868">Chloride</keyword>
<name>A0A6A4JBY8_APOLU</name>
<feature type="transmembrane region" description="Helical" evidence="20">
    <location>
        <begin position="468"/>
        <end position="489"/>
    </location>
</feature>
<evidence type="ECO:0000256" key="12">
    <source>
        <dbReference type="ARBA" id="ARBA00023173"/>
    </source>
</evidence>
<dbReference type="SUPFAM" id="SSF90112">
    <property type="entry name" value="Neurotransmitter-gated ion-channel transmembrane pore"/>
    <property type="match status" value="1"/>
</dbReference>
<keyword evidence="16" id="KW-1071">Ligand-gated ion channel</keyword>
<evidence type="ECO:0000256" key="1">
    <source>
        <dbReference type="ARBA" id="ARBA00010180"/>
    </source>
</evidence>
<evidence type="ECO:0000256" key="13">
    <source>
        <dbReference type="ARBA" id="ARBA00023180"/>
    </source>
</evidence>
<evidence type="ECO:0000256" key="9">
    <source>
        <dbReference type="ARBA" id="ARBA00023136"/>
    </source>
</evidence>
<evidence type="ECO:0000259" key="22">
    <source>
        <dbReference type="Pfam" id="PF02932"/>
    </source>
</evidence>
<dbReference type="InterPro" id="IPR006202">
    <property type="entry name" value="Neur_chan_lig-bd"/>
</dbReference>
<keyword evidence="4 20" id="KW-0812">Transmembrane</keyword>
<dbReference type="Pfam" id="PF02931">
    <property type="entry name" value="Neur_chan_LBD"/>
    <property type="match status" value="1"/>
</dbReference>
<evidence type="ECO:0000256" key="16">
    <source>
        <dbReference type="ARBA" id="ARBA00023286"/>
    </source>
</evidence>
<dbReference type="AlphaFoldDB" id="A0A6A4JBY8"/>
<evidence type="ECO:0000256" key="7">
    <source>
        <dbReference type="ARBA" id="ARBA00023018"/>
    </source>
</evidence>
<dbReference type="SUPFAM" id="SSF63712">
    <property type="entry name" value="Nicotinic receptor ligand binding domain-like"/>
    <property type="match status" value="1"/>
</dbReference>
<dbReference type="GO" id="GO:0099095">
    <property type="term" value="F:ligand-gated monoatomic anion channel activity"/>
    <property type="evidence" value="ECO:0007669"/>
    <property type="project" value="UniProtKB-ARBA"/>
</dbReference>
<sequence>MEVPQWFVLCLVLVVTGTGDALQLAAKEFSSNISSLLESLLDVKNYDRRIRPGIGGPPVQVKVNLLIKSLGPVNEDESKYSMDIYFRQTWHDKRLAFSMPGVTELSMSWLFLEKIWKPDTYFVNGKKSHLHRITSPNKFVRVRQDGLLSSSMRLTLTASCKMYLKKFPLDSQTCPLLIGSYAYTLKDMVYKWDTGGVVLEPGVGMAQYDVKNISIKDGLIAQRAQGQFSVIMTNFHLKRSTGYFLLQIYVPCCLIVCCSWIGFWITPNDAAGRTCLGATTVLSITTLGFGGRATLPKVPHATALDWFVIICFSFAFTSLIEFASISFTAKLLADLKKLKEEEEKKEAERKAQEEALKVAENDEIRHMDEEEGTAGMSIRQNRKYVFLPHRWYSIPTDLSGQASRDDLGSAVFSCPSRSSHVESPVPWYRRIILVPFRYYQRCRGDKKPRDADKEQPSHATKMDNFARIAFPVSFISILTTYGVLYTYYITDKEADDESMIGFFKVD</sequence>
<keyword evidence="17 20" id="KW-0407">Ion channel</keyword>
<evidence type="ECO:0000256" key="15">
    <source>
        <dbReference type="ARBA" id="ARBA00023257"/>
    </source>
</evidence>
<evidence type="ECO:0000256" key="5">
    <source>
        <dbReference type="ARBA" id="ARBA00022729"/>
    </source>
</evidence>
<dbReference type="GO" id="GO:0005230">
    <property type="term" value="F:extracellular ligand-gated monoatomic ion channel activity"/>
    <property type="evidence" value="ECO:0007669"/>
    <property type="project" value="InterPro"/>
</dbReference>
<evidence type="ECO:0000256" key="4">
    <source>
        <dbReference type="ARBA" id="ARBA00022692"/>
    </source>
</evidence>
<dbReference type="PRINTS" id="PR00252">
    <property type="entry name" value="NRIONCHANNEL"/>
</dbReference>
<keyword evidence="15" id="KW-0628">Postsynaptic cell membrane</keyword>
<protein>
    <recommendedName>
        <fullName evidence="19">Gamma-aminobutyric acid receptor subunit beta</fullName>
    </recommendedName>
</protein>
<proteinExistence type="inferred from homology"/>
<dbReference type="InterPro" id="IPR006201">
    <property type="entry name" value="Neur_channel"/>
</dbReference>
<evidence type="ECO:0000256" key="20">
    <source>
        <dbReference type="RuleBase" id="RU000687"/>
    </source>
</evidence>
<feature type="chain" id="PRO_5035981721" description="Gamma-aminobutyric acid receptor subunit beta" evidence="20">
    <location>
        <begin position="22"/>
        <end position="506"/>
    </location>
</feature>
<feature type="signal peptide" evidence="20">
    <location>
        <begin position="1"/>
        <end position="21"/>
    </location>
</feature>
<keyword evidence="2 20" id="KW-0813">Transport</keyword>
<dbReference type="CDD" id="cd19049">
    <property type="entry name" value="LGIC_TM_anion"/>
    <property type="match status" value="1"/>
</dbReference>
<dbReference type="InterPro" id="IPR036719">
    <property type="entry name" value="Neuro-gated_channel_TM_sf"/>
</dbReference>
<evidence type="ECO:0000313" key="24">
    <source>
        <dbReference type="Proteomes" id="UP000466442"/>
    </source>
</evidence>
<evidence type="ECO:0000256" key="11">
    <source>
        <dbReference type="ARBA" id="ARBA00023170"/>
    </source>
</evidence>
<evidence type="ECO:0000256" key="3">
    <source>
        <dbReference type="ARBA" id="ARBA00022475"/>
    </source>
</evidence>
<reference evidence="23" key="1">
    <citation type="journal article" date="2021" name="Mol. Ecol. Resour.">
        <title>Apolygus lucorum genome provides insights into omnivorousness and mesophyll feeding.</title>
        <authorList>
            <person name="Liu Y."/>
            <person name="Liu H."/>
            <person name="Wang H."/>
            <person name="Huang T."/>
            <person name="Liu B."/>
            <person name="Yang B."/>
            <person name="Yin L."/>
            <person name="Li B."/>
            <person name="Zhang Y."/>
            <person name="Zhang S."/>
            <person name="Jiang F."/>
            <person name="Zhang X."/>
            <person name="Ren Y."/>
            <person name="Wang B."/>
            <person name="Wang S."/>
            <person name="Lu Y."/>
            <person name="Wu K."/>
            <person name="Fan W."/>
            <person name="Wang G."/>
        </authorList>
    </citation>
    <scope>NUCLEOTIDE SEQUENCE</scope>
    <source>
        <strain evidence="23">12Hb</strain>
    </source>
</reference>
<feature type="domain" description="Neurotransmitter-gated ion-channel transmembrane" evidence="22">
    <location>
        <begin position="248"/>
        <end position="475"/>
    </location>
</feature>
<evidence type="ECO:0000259" key="21">
    <source>
        <dbReference type="Pfam" id="PF02931"/>
    </source>
</evidence>
<dbReference type="OrthoDB" id="203862at2759"/>
<dbReference type="InterPro" id="IPR006028">
    <property type="entry name" value="GABAA/Glycine_rcpt"/>
</dbReference>
<keyword evidence="7" id="KW-0770">Synapse</keyword>
<comment type="subcellular location">
    <subcellularLocation>
        <location evidence="18">Postsynaptic cell membrane</location>
        <topology evidence="18">Multi-pass membrane protein</topology>
    </subcellularLocation>
</comment>
<evidence type="ECO:0000256" key="17">
    <source>
        <dbReference type="ARBA" id="ARBA00023303"/>
    </source>
</evidence>
<evidence type="ECO:0000256" key="19">
    <source>
        <dbReference type="ARBA" id="ARBA00071250"/>
    </source>
</evidence>
<feature type="transmembrane region" description="Helical" evidence="20">
    <location>
        <begin position="242"/>
        <end position="263"/>
    </location>
</feature>
<keyword evidence="8 20" id="KW-0406">Ion transport</keyword>
<comment type="similarity">
    <text evidence="1">Belongs to the ligand-gated ion channel (TC 1.A.9) family. Gamma-aminobutyric acid receptor (TC 1.A.9.5) subfamily.</text>
</comment>
<keyword evidence="6 20" id="KW-1133">Transmembrane helix</keyword>
<keyword evidence="11" id="KW-0675">Receptor</keyword>
<dbReference type="PROSITE" id="PS00236">
    <property type="entry name" value="NEUROTR_ION_CHANNEL"/>
    <property type="match status" value="1"/>
</dbReference>
<dbReference type="EMBL" id="WIXP02000014">
    <property type="protein sequence ID" value="KAF6199858.1"/>
    <property type="molecule type" value="Genomic_DNA"/>
</dbReference>
<dbReference type="InterPro" id="IPR006029">
    <property type="entry name" value="Neurotrans-gated_channel_TM"/>
</dbReference>
<dbReference type="PRINTS" id="PR00253">
    <property type="entry name" value="GABAARECEPTR"/>
</dbReference>
<dbReference type="Proteomes" id="UP000466442">
    <property type="component" value="Unassembled WGS sequence"/>
</dbReference>
<dbReference type="Pfam" id="PF02932">
    <property type="entry name" value="Neur_chan_memb"/>
    <property type="match status" value="1"/>
</dbReference>
<keyword evidence="13" id="KW-0325">Glycoprotein</keyword>
<dbReference type="InterPro" id="IPR018000">
    <property type="entry name" value="Neurotransmitter_ion_chnl_CS"/>
</dbReference>
<dbReference type="FunFam" id="2.70.170.10:FF:000021">
    <property type="entry name" value="Gamma-aminobutyric acid receptor isoform 3b"/>
    <property type="match status" value="1"/>
</dbReference>
<evidence type="ECO:0000256" key="10">
    <source>
        <dbReference type="ARBA" id="ARBA00023157"/>
    </source>
</evidence>
<gene>
    <name evidence="23" type="ORF">GE061_006156</name>
</gene>
<dbReference type="GO" id="GO:0034707">
    <property type="term" value="C:chloride channel complex"/>
    <property type="evidence" value="ECO:0007669"/>
    <property type="project" value="UniProtKB-KW"/>
</dbReference>
<organism evidence="23 24">
    <name type="scientific">Apolygus lucorum</name>
    <name type="common">Small green plant bug</name>
    <name type="synonym">Lygocoris lucorum</name>
    <dbReference type="NCBI Taxonomy" id="248454"/>
    <lineage>
        <taxon>Eukaryota</taxon>
        <taxon>Metazoa</taxon>
        <taxon>Ecdysozoa</taxon>
        <taxon>Arthropoda</taxon>
        <taxon>Hexapoda</taxon>
        <taxon>Insecta</taxon>
        <taxon>Pterygota</taxon>
        <taxon>Neoptera</taxon>
        <taxon>Paraneoptera</taxon>
        <taxon>Hemiptera</taxon>
        <taxon>Heteroptera</taxon>
        <taxon>Panheteroptera</taxon>
        <taxon>Cimicomorpha</taxon>
        <taxon>Miridae</taxon>
        <taxon>Mirini</taxon>
        <taxon>Apolygus</taxon>
    </lineage>
</organism>
<keyword evidence="12" id="KW-0869">Chloride channel</keyword>
<keyword evidence="3" id="KW-1003">Cell membrane</keyword>
<evidence type="ECO:0000256" key="8">
    <source>
        <dbReference type="ARBA" id="ARBA00023065"/>
    </source>
</evidence>
<evidence type="ECO:0000256" key="18">
    <source>
        <dbReference type="ARBA" id="ARBA00034104"/>
    </source>
</evidence>
<keyword evidence="10" id="KW-1015">Disulfide bond</keyword>
<keyword evidence="24" id="KW-1185">Reference proteome</keyword>
<dbReference type="InterPro" id="IPR038050">
    <property type="entry name" value="Neuro_actylchol_rec"/>
</dbReference>
<dbReference type="NCBIfam" id="TIGR00860">
    <property type="entry name" value="LIC"/>
    <property type="match status" value="1"/>
</dbReference>
<evidence type="ECO:0000256" key="14">
    <source>
        <dbReference type="ARBA" id="ARBA00023214"/>
    </source>
</evidence>
<dbReference type="GO" id="GO:0045211">
    <property type="term" value="C:postsynaptic membrane"/>
    <property type="evidence" value="ECO:0007669"/>
    <property type="project" value="UniProtKB-SubCell"/>
</dbReference>
<dbReference type="GO" id="GO:0005254">
    <property type="term" value="F:chloride channel activity"/>
    <property type="evidence" value="ECO:0007669"/>
    <property type="project" value="UniProtKB-KW"/>
</dbReference>
<evidence type="ECO:0000313" key="23">
    <source>
        <dbReference type="EMBL" id="KAF6199858.1"/>
    </source>
</evidence>